<comment type="similarity">
    <text evidence="1 11">Belongs to the DnaX/STICHEL family.</text>
</comment>
<evidence type="ECO:0000259" key="12">
    <source>
        <dbReference type="SMART" id="SM00382"/>
    </source>
</evidence>
<name>A0A1G2PFG7_9BACT</name>
<proteinExistence type="inferred from homology"/>
<organism evidence="13 14">
    <name type="scientific">Candidatus Terrybacteria bacterium RIFCSPHIGHO2_01_FULL_43_35</name>
    <dbReference type="NCBI Taxonomy" id="1802361"/>
    <lineage>
        <taxon>Bacteria</taxon>
        <taxon>Candidatus Terryibacteriota</taxon>
    </lineage>
</organism>
<keyword evidence="6 11" id="KW-0547">Nucleotide-binding</keyword>
<dbReference type="GO" id="GO:0009360">
    <property type="term" value="C:DNA polymerase III complex"/>
    <property type="evidence" value="ECO:0007669"/>
    <property type="project" value="InterPro"/>
</dbReference>
<dbReference type="InterPro" id="IPR045085">
    <property type="entry name" value="HLD_clamp_pol_III_gamma_tau"/>
</dbReference>
<comment type="catalytic activity">
    <reaction evidence="10 11">
        <text>DNA(n) + a 2'-deoxyribonucleoside 5'-triphosphate = DNA(n+1) + diphosphate</text>
        <dbReference type="Rhea" id="RHEA:22508"/>
        <dbReference type="Rhea" id="RHEA-COMP:17339"/>
        <dbReference type="Rhea" id="RHEA-COMP:17340"/>
        <dbReference type="ChEBI" id="CHEBI:33019"/>
        <dbReference type="ChEBI" id="CHEBI:61560"/>
        <dbReference type="ChEBI" id="CHEBI:173112"/>
        <dbReference type="EC" id="2.7.7.7"/>
    </reaction>
</comment>
<dbReference type="Pfam" id="PF13177">
    <property type="entry name" value="DNA_pol3_delta2"/>
    <property type="match status" value="1"/>
</dbReference>
<comment type="caution">
    <text evidence="13">The sequence shown here is derived from an EMBL/GenBank/DDBJ whole genome shotgun (WGS) entry which is preliminary data.</text>
</comment>
<dbReference type="EMBL" id="MHSR01000008">
    <property type="protein sequence ID" value="OHA47086.1"/>
    <property type="molecule type" value="Genomic_DNA"/>
</dbReference>
<keyword evidence="4 11" id="KW-0235">DNA replication</keyword>
<dbReference type="InterPro" id="IPR008921">
    <property type="entry name" value="DNA_pol3_clamp-load_cplx_C"/>
</dbReference>
<dbReference type="InterPro" id="IPR022754">
    <property type="entry name" value="DNA_pol_III_gamma-3"/>
</dbReference>
<dbReference type="Pfam" id="PF22608">
    <property type="entry name" value="DNAX_ATPase_lid"/>
    <property type="match status" value="1"/>
</dbReference>
<sequence>MTAHMANQVLYRKYRPSTFAEIVGQEHVVRTLTNALLLDKVAHAYLFNGPRGTGKTTTARLLARYLNCAVLSAKRSEAMITRASAEAFSEGGFQSVCSKENACINCSSFFLGNHPDLIEIDAASNRGIDEIRALKEGIRFSPVQAPFKFFIVDEVHMLTKEAFNALLKTLEEPPKHAIFVLATTEIHKVPATVISRCQRFDFRRLNLDEIKNRLSSIAQQEKVAADDEALELIASYADGSQRDAESLLDQVMAFNDRHITLADVASVLGLIGLPFIRSFVDALALKNAPRALSLVGEAIEGGYDVEQFLKVLISYLRDVLLLAINPQVIEYIAKRSGNDYAQAALAHAQMLQPNILTGLIERFLEAGKQIKYSPSPQLPLEVAVVELLSS</sequence>
<evidence type="ECO:0000256" key="2">
    <source>
        <dbReference type="ARBA" id="ARBA00022679"/>
    </source>
</evidence>
<dbReference type="GO" id="GO:0003677">
    <property type="term" value="F:DNA binding"/>
    <property type="evidence" value="ECO:0007669"/>
    <property type="project" value="InterPro"/>
</dbReference>
<dbReference type="GO" id="GO:0005524">
    <property type="term" value="F:ATP binding"/>
    <property type="evidence" value="ECO:0007669"/>
    <property type="project" value="UniProtKB-KW"/>
</dbReference>
<accession>A0A1G2PFG7</accession>
<dbReference type="SUPFAM" id="SSF48019">
    <property type="entry name" value="post-AAA+ oligomerization domain-like"/>
    <property type="match status" value="1"/>
</dbReference>
<dbReference type="AlphaFoldDB" id="A0A1G2PFG7"/>
<dbReference type="EC" id="2.7.7.7" evidence="11"/>
<dbReference type="InterPro" id="IPR012763">
    <property type="entry name" value="DNA_pol_III_sug/sutau_N"/>
</dbReference>
<dbReference type="CDD" id="cd00009">
    <property type="entry name" value="AAA"/>
    <property type="match status" value="1"/>
</dbReference>
<dbReference type="Gene3D" id="1.10.8.60">
    <property type="match status" value="1"/>
</dbReference>
<dbReference type="SMART" id="SM00382">
    <property type="entry name" value="AAA"/>
    <property type="match status" value="1"/>
</dbReference>
<dbReference type="Proteomes" id="UP000178869">
    <property type="component" value="Unassembled WGS sequence"/>
</dbReference>
<dbReference type="InterPro" id="IPR027417">
    <property type="entry name" value="P-loop_NTPase"/>
</dbReference>
<feature type="domain" description="AAA+ ATPase" evidence="12">
    <location>
        <begin position="41"/>
        <end position="206"/>
    </location>
</feature>
<keyword evidence="3 11" id="KW-0548">Nucleotidyltransferase</keyword>
<keyword evidence="8 11" id="KW-0067">ATP-binding</keyword>
<keyword evidence="9 11" id="KW-0239">DNA-directed DNA polymerase</keyword>
<dbReference type="InterPro" id="IPR050238">
    <property type="entry name" value="DNA_Rep/Repair_Clamp_Loader"/>
</dbReference>
<dbReference type="GO" id="GO:0006261">
    <property type="term" value="P:DNA-templated DNA replication"/>
    <property type="evidence" value="ECO:0007669"/>
    <property type="project" value="TreeGrafter"/>
</dbReference>
<evidence type="ECO:0000256" key="8">
    <source>
        <dbReference type="ARBA" id="ARBA00022840"/>
    </source>
</evidence>
<evidence type="ECO:0000256" key="1">
    <source>
        <dbReference type="ARBA" id="ARBA00006360"/>
    </source>
</evidence>
<comment type="subunit">
    <text evidence="11">DNA polymerase III contains a core (composed of alpha, epsilon and theta chains) that associates with a tau subunit. This core dimerizes to form the POLIII' complex. PolIII' associates with the gamma complex (composed of gamma, delta, delta', psi and chi chains) and with the beta chain to form the complete DNA polymerase III complex.</text>
</comment>
<reference evidence="13 14" key="1">
    <citation type="journal article" date="2016" name="Nat. Commun.">
        <title>Thousands of microbial genomes shed light on interconnected biogeochemical processes in an aquifer system.</title>
        <authorList>
            <person name="Anantharaman K."/>
            <person name="Brown C.T."/>
            <person name="Hug L.A."/>
            <person name="Sharon I."/>
            <person name="Castelle C.J."/>
            <person name="Probst A.J."/>
            <person name="Thomas B.C."/>
            <person name="Singh A."/>
            <person name="Wilkins M.J."/>
            <person name="Karaoz U."/>
            <person name="Brodie E.L."/>
            <person name="Williams K.H."/>
            <person name="Hubbard S.S."/>
            <person name="Banfield J.F."/>
        </authorList>
    </citation>
    <scope>NUCLEOTIDE SEQUENCE [LARGE SCALE GENOMIC DNA]</scope>
</reference>
<evidence type="ECO:0000256" key="5">
    <source>
        <dbReference type="ARBA" id="ARBA00022723"/>
    </source>
</evidence>
<dbReference type="InterPro" id="IPR003593">
    <property type="entry name" value="AAA+_ATPase"/>
</dbReference>
<keyword evidence="2 11" id="KW-0808">Transferase</keyword>
<dbReference type="SUPFAM" id="SSF52540">
    <property type="entry name" value="P-loop containing nucleoside triphosphate hydrolases"/>
    <property type="match status" value="1"/>
</dbReference>
<dbReference type="NCBIfam" id="TIGR02397">
    <property type="entry name" value="dnaX_nterm"/>
    <property type="match status" value="1"/>
</dbReference>
<evidence type="ECO:0000256" key="7">
    <source>
        <dbReference type="ARBA" id="ARBA00022833"/>
    </source>
</evidence>
<evidence type="ECO:0000256" key="3">
    <source>
        <dbReference type="ARBA" id="ARBA00022695"/>
    </source>
</evidence>
<protein>
    <recommendedName>
        <fullName evidence="11">DNA polymerase III subunit gamma/tau</fullName>
        <ecNumber evidence="11">2.7.7.7</ecNumber>
    </recommendedName>
</protein>
<dbReference type="Pfam" id="PF12169">
    <property type="entry name" value="DNA_pol3_gamma3"/>
    <property type="match status" value="1"/>
</dbReference>
<evidence type="ECO:0000256" key="9">
    <source>
        <dbReference type="ARBA" id="ARBA00022932"/>
    </source>
</evidence>
<dbReference type="FunFam" id="1.10.8.60:FF:000013">
    <property type="entry name" value="DNA polymerase III subunit gamma/tau"/>
    <property type="match status" value="1"/>
</dbReference>
<dbReference type="PANTHER" id="PTHR11669:SF0">
    <property type="entry name" value="PROTEIN STICHEL-LIKE 2"/>
    <property type="match status" value="1"/>
</dbReference>
<dbReference type="FunFam" id="3.40.50.300:FF:000014">
    <property type="entry name" value="DNA polymerase III subunit gamma/tau"/>
    <property type="match status" value="1"/>
</dbReference>
<evidence type="ECO:0000313" key="13">
    <source>
        <dbReference type="EMBL" id="OHA47086.1"/>
    </source>
</evidence>
<comment type="function">
    <text evidence="11">DNA polymerase III is a complex, multichain enzyme responsible for most of the replicative synthesis in bacteria. This DNA polymerase also exhibits 3' to 5' exonuclease activity.</text>
</comment>
<evidence type="ECO:0000256" key="4">
    <source>
        <dbReference type="ARBA" id="ARBA00022705"/>
    </source>
</evidence>
<dbReference type="GO" id="GO:0046872">
    <property type="term" value="F:metal ion binding"/>
    <property type="evidence" value="ECO:0007669"/>
    <property type="project" value="UniProtKB-KW"/>
</dbReference>
<gene>
    <name evidence="11" type="primary">dnaX</name>
    <name evidence="13" type="ORF">A2828_03910</name>
</gene>
<dbReference type="Gene3D" id="1.20.272.10">
    <property type="match status" value="1"/>
</dbReference>
<dbReference type="GO" id="GO:0003887">
    <property type="term" value="F:DNA-directed DNA polymerase activity"/>
    <property type="evidence" value="ECO:0007669"/>
    <property type="project" value="UniProtKB-KW"/>
</dbReference>
<evidence type="ECO:0000256" key="10">
    <source>
        <dbReference type="ARBA" id="ARBA00049244"/>
    </source>
</evidence>
<evidence type="ECO:0000256" key="6">
    <source>
        <dbReference type="ARBA" id="ARBA00022741"/>
    </source>
</evidence>
<evidence type="ECO:0000313" key="14">
    <source>
        <dbReference type="Proteomes" id="UP000178869"/>
    </source>
</evidence>
<keyword evidence="5" id="KW-0479">Metal-binding</keyword>
<dbReference type="PANTHER" id="PTHR11669">
    <property type="entry name" value="REPLICATION FACTOR C / DNA POLYMERASE III GAMMA-TAU SUBUNIT"/>
    <property type="match status" value="1"/>
</dbReference>
<dbReference type="CDD" id="cd18137">
    <property type="entry name" value="HLD_clamp_pol_III_gamma_tau"/>
    <property type="match status" value="1"/>
</dbReference>
<evidence type="ECO:0000256" key="11">
    <source>
        <dbReference type="RuleBase" id="RU364063"/>
    </source>
</evidence>
<keyword evidence="7" id="KW-0862">Zinc</keyword>
<dbReference type="Gene3D" id="3.40.50.300">
    <property type="entry name" value="P-loop containing nucleotide triphosphate hydrolases"/>
    <property type="match status" value="1"/>
</dbReference>